<dbReference type="GO" id="GO:0004345">
    <property type="term" value="F:glucose-6-phosphate dehydrogenase activity"/>
    <property type="evidence" value="ECO:0007669"/>
    <property type="project" value="UniProtKB-UniRule"/>
</dbReference>
<evidence type="ECO:0000313" key="11">
    <source>
        <dbReference type="Proteomes" id="UP000501891"/>
    </source>
</evidence>
<keyword evidence="6 7" id="KW-0119">Carbohydrate metabolism</keyword>
<dbReference type="KEGG" id="acru:HHL28_01885"/>
<feature type="binding site" evidence="7">
    <location>
        <position position="236"/>
    </location>
    <ligand>
        <name>substrate</name>
    </ligand>
</feature>
<evidence type="ECO:0000259" key="9">
    <source>
        <dbReference type="Pfam" id="PF02781"/>
    </source>
</evidence>
<evidence type="ECO:0000256" key="5">
    <source>
        <dbReference type="ARBA" id="ARBA00023002"/>
    </source>
</evidence>
<dbReference type="PROSITE" id="PS00069">
    <property type="entry name" value="G6P_DEHYDROGENASE"/>
    <property type="match status" value="1"/>
</dbReference>
<dbReference type="InterPro" id="IPR036291">
    <property type="entry name" value="NAD(P)-bd_dom_sf"/>
</dbReference>
<dbReference type="InterPro" id="IPR001282">
    <property type="entry name" value="G6P_DH"/>
</dbReference>
<dbReference type="GO" id="GO:0006006">
    <property type="term" value="P:glucose metabolic process"/>
    <property type="evidence" value="ECO:0007669"/>
    <property type="project" value="UniProtKB-KW"/>
</dbReference>
<dbReference type="PANTHER" id="PTHR23429:SF0">
    <property type="entry name" value="GLUCOSE-6-PHOSPHATE 1-DEHYDROGENASE"/>
    <property type="match status" value="1"/>
</dbReference>
<evidence type="ECO:0000259" key="8">
    <source>
        <dbReference type="Pfam" id="PF00479"/>
    </source>
</evidence>
<dbReference type="SUPFAM" id="SSF55347">
    <property type="entry name" value="Glyceraldehyde-3-phosphate dehydrogenase-like, C-terminal domain"/>
    <property type="match status" value="1"/>
</dbReference>
<comment type="catalytic activity">
    <reaction evidence="7">
        <text>D-glucose 6-phosphate + NADP(+) = 6-phospho-D-glucono-1,5-lactone + NADPH + H(+)</text>
        <dbReference type="Rhea" id="RHEA:15841"/>
        <dbReference type="ChEBI" id="CHEBI:15378"/>
        <dbReference type="ChEBI" id="CHEBI:57783"/>
        <dbReference type="ChEBI" id="CHEBI:57955"/>
        <dbReference type="ChEBI" id="CHEBI:58349"/>
        <dbReference type="ChEBI" id="CHEBI:61548"/>
        <dbReference type="EC" id="1.1.1.49"/>
    </reaction>
</comment>
<evidence type="ECO:0000256" key="4">
    <source>
        <dbReference type="ARBA" id="ARBA00022857"/>
    </source>
</evidence>
<feature type="domain" description="Glucose-6-phosphate dehydrogenase C-terminal" evidence="9">
    <location>
        <begin position="190"/>
        <end position="488"/>
    </location>
</feature>
<feature type="binding site" evidence="7">
    <location>
        <position position="183"/>
    </location>
    <ligand>
        <name>substrate</name>
    </ligand>
</feature>
<feature type="binding site" evidence="7">
    <location>
        <position position="341"/>
    </location>
    <ligand>
        <name>substrate</name>
    </ligand>
</feature>
<keyword evidence="3 7" id="KW-0313">Glucose metabolism</keyword>
<evidence type="ECO:0000256" key="6">
    <source>
        <dbReference type="ARBA" id="ARBA00023277"/>
    </source>
</evidence>
<dbReference type="PRINTS" id="PR00079">
    <property type="entry name" value="G6PDHDRGNASE"/>
</dbReference>
<sequence>MAEILPVPPFDFVVFGGTGDLSLRKLMPGLFYREADRQIIGDSRIIAVSRTDQTVGQFRNQVAGALDRYVPAADRHPEVVERFLARLHYVALDATRGEGWGDLRDALAPAEEKVRVFYLATSPSLFGAICRNLKDAGLVSDTCRVVLEKPLGHDRKSAQAINEEVGAVFPEERIFRIDHYLGKESVQNLMVLRFGNALFEPLWDSGWIDHVQITVAESIGVEGRAEYYDRAGALRDMVQNHFLQLLCLVAMEPPSSLSEDTMRNEKIKVLRALRPIGAAEVKQKTVRGQYRPGAVDGKPVPGYLEELGGRNQSNTETLVSIKCEIDNWRWGGVPFYLRTGKRMPTRCSEIVIQFKAIPHNVFGKGAGELAANKLVIRLQPDEGVRLSIMTKVPGPGGLRLRSVPLNLSYAEAFKDRYPEAYERLLMDVVRGNPALFMRRDEVDAAWAWIDTIQAAWVETDMKPEPYSAGSWGPISSALLLARDNRSWHDAEF</sequence>
<dbReference type="EMBL" id="CP051775">
    <property type="protein sequence ID" value="QJE72018.1"/>
    <property type="molecule type" value="Genomic_DNA"/>
</dbReference>
<feature type="binding site" evidence="7">
    <location>
        <position position="50"/>
    </location>
    <ligand>
        <name>NADP(+)</name>
        <dbReference type="ChEBI" id="CHEBI:58349"/>
    </ligand>
</feature>
<evidence type="ECO:0000256" key="1">
    <source>
        <dbReference type="ARBA" id="ARBA00004937"/>
    </source>
</evidence>
<keyword evidence="11" id="KW-1185">Reference proteome</keyword>
<dbReference type="SUPFAM" id="SSF51735">
    <property type="entry name" value="NAD(P)-binding Rossmann-fold domains"/>
    <property type="match status" value="1"/>
</dbReference>
<keyword evidence="5 7" id="KW-0560">Oxidoreductase</keyword>
<dbReference type="NCBIfam" id="TIGR00871">
    <property type="entry name" value="zwf"/>
    <property type="match status" value="1"/>
</dbReference>
<dbReference type="PIRSF" id="PIRSF000110">
    <property type="entry name" value="G6PD"/>
    <property type="match status" value="1"/>
</dbReference>
<feature type="binding site" evidence="7">
    <location>
        <position position="217"/>
    </location>
    <ligand>
        <name>substrate</name>
    </ligand>
</feature>
<protein>
    <recommendedName>
        <fullName evidence="7">Glucose-6-phosphate 1-dehydrogenase</fullName>
        <shortName evidence="7">G6PD</shortName>
        <ecNumber evidence="7">1.1.1.49</ecNumber>
    </recommendedName>
</protein>
<dbReference type="Pfam" id="PF02781">
    <property type="entry name" value="G6PD_C"/>
    <property type="match status" value="1"/>
</dbReference>
<dbReference type="Gene3D" id="3.40.50.720">
    <property type="entry name" value="NAD(P)-binding Rossmann-like Domain"/>
    <property type="match status" value="1"/>
</dbReference>
<name>A0A858R3R5_9PROT</name>
<reference evidence="10" key="1">
    <citation type="submission" date="2020-04" db="EMBL/GenBank/DDBJ databases">
        <title>A desert anoxygenic phototrophic bacterium fixes CO2 using RubisCO under aerobic conditions.</title>
        <authorList>
            <person name="Tang K."/>
        </authorList>
    </citation>
    <scope>NUCLEOTIDE SEQUENCE [LARGE SCALE GENOMIC DNA]</scope>
    <source>
        <strain evidence="10">MIMtkB3</strain>
    </source>
</reference>
<feature type="active site" description="Proton acceptor" evidence="7">
    <location>
        <position position="241"/>
    </location>
</feature>
<dbReference type="Pfam" id="PF00479">
    <property type="entry name" value="G6PD_N"/>
    <property type="match status" value="1"/>
</dbReference>
<gene>
    <name evidence="7 10" type="primary">zwf</name>
    <name evidence="10" type="ORF">HHL28_01885</name>
</gene>
<dbReference type="AlphaFoldDB" id="A0A858R3R5"/>
<dbReference type="InterPro" id="IPR019796">
    <property type="entry name" value="G6P_DH_AS"/>
</dbReference>
<comment type="function">
    <text evidence="7">Catalyzes the oxidation of glucose 6-phosphate to 6-phosphogluconolactone.</text>
</comment>
<evidence type="ECO:0000256" key="2">
    <source>
        <dbReference type="ARBA" id="ARBA00009975"/>
    </source>
</evidence>
<dbReference type="GO" id="GO:0050661">
    <property type="term" value="F:NADP binding"/>
    <property type="evidence" value="ECO:0007669"/>
    <property type="project" value="UniProtKB-UniRule"/>
</dbReference>
<dbReference type="HAMAP" id="MF_00966">
    <property type="entry name" value="G6PD"/>
    <property type="match status" value="1"/>
</dbReference>
<dbReference type="EC" id="1.1.1.49" evidence="7"/>
<accession>A0A858R3R5</accession>
<feature type="binding site" evidence="7">
    <location>
        <position position="179"/>
    </location>
    <ligand>
        <name>substrate</name>
    </ligand>
</feature>
<evidence type="ECO:0000313" key="10">
    <source>
        <dbReference type="EMBL" id="QJE72018.1"/>
    </source>
</evidence>
<organism evidence="10 11">
    <name type="scientific">Aerophototrophica crusticola</name>
    <dbReference type="NCBI Taxonomy" id="1709002"/>
    <lineage>
        <taxon>Bacteria</taxon>
        <taxon>Pseudomonadati</taxon>
        <taxon>Pseudomonadota</taxon>
        <taxon>Alphaproteobacteria</taxon>
        <taxon>Rhodospirillales</taxon>
        <taxon>Rhodospirillaceae</taxon>
        <taxon>Aerophototrophica</taxon>
    </lineage>
</organism>
<dbReference type="PANTHER" id="PTHR23429">
    <property type="entry name" value="GLUCOSE-6-PHOSPHATE 1-DEHYDROGENASE G6PD"/>
    <property type="match status" value="1"/>
</dbReference>
<dbReference type="Gene3D" id="3.30.360.10">
    <property type="entry name" value="Dihydrodipicolinate Reductase, domain 2"/>
    <property type="match status" value="1"/>
</dbReference>
<dbReference type="FunFam" id="3.30.360.10:FF:000011">
    <property type="entry name" value="Glucose-6-phosphate 1-dehydrogenase"/>
    <property type="match status" value="1"/>
</dbReference>
<dbReference type="GO" id="GO:0005829">
    <property type="term" value="C:cytosol"/>
    <property type="evidence" value="ECO:0007669"/>
    <property type="project" value="TreeGrafter"/>
</dbReference>
<feature type="binding site" evidence="7">
    <location>
        <position position="149"/>
    </location>
    <ligand>
        <name>NADP(+)</name>
        <dbReference type="ChEBI" id="CHEBI:58349"/>
    </ligand>
</feature>
<evidence type="ECO:0000256" key="3">
    <source>
        <dbReference type="ARBA" id="ARBA00022526"/>
    </source>
</evidence>
<comment type="similarity">
    <text evidence="2 7">Belongs to the glucose-6-phosphate dehydrogenase family.</text>
</comment>
<dbReference type="InterPro" id="IPR022674">
    <property type="entry name" value="G6P_DH_NAD-bd"/>
</dbReference>
<dbReference type="GO" id="GO:0009051">
    <property type="term" value="P:pentose-phosphate shunt, oxidative branch"/>
    <property type="evidence" value="ECO:0007669"/>
    <property type="project" value="TreeGrafter"/>
</dbReference>
<evidence type="ECO:0000256" key="7">
    <source>
        <dbReference type="HAMAP-Rule" id="MF_00966"/>
    </source>
</evidence>
<comment type="pathway">
    <text evidence="1 7">Carbohydrate degradation; pentose phosphate pathway; D-ribulose 5-phosphate from D-glucose 6-phosphate (oxidative stage): step 1/3.</text>
</comment>
<feature type="domain" description="Glucose-6-phosphate dehydrogenase NAD-binding" evidence="8">
    <location>
        <begin position="13"/>
        <end position="188"/>
    </location>
</feature>
<keyword evidence="4 7" id="KW-0521">NADP</keyword>
<comment type="caution">
    <text evidence="7">Lacks conserved residue(s) required for the propagation of feature annotation.</text>
</comment>
<dbReference type="Proteomes" id="UP000501891">
    <property type="component" value="Chromosome"/>
</dbReference>
<dbReference type="UniPathway" id="UPA00115">
    <property type="reaction ID" value="UER00408"/>
</dbReference>
<proteinExistence type="inferred from homology"/>
<dbReference type="InterPro" id="IPR022675">
    <property type="entry name" value="G6P_DH_C"/>
</dbReference>